<evidence type="ECO:0000256" key="1">
    <source>
        <dbReference type="ARBA" id="ARBA00023239"/>
    </source>
</evidence>
<dbReference type="InterPro" id="IPR006680">
    <property type="entry name" value="Amidohydro-rel"/>
</dbReference>
<gene>
    <name evidence="3" type="ORF">SAMN05444158_6835</name>
</gene>
<proteinExistence type="predicted"/>
<evidence type="ECO:0000313" key="3">
    <source>
        <dbReference type="EMBL" id="SDT53698.1"/>
    </source>
</evidence>
<dbReference type="InterPro" id="IPR032465">
    <property type="entry name" value="ACMSD"/>
</dbReference>
<dbReference type="SUPFAM" id="SSF51556">
    <property type="entry name" value="Metallo-dependent hydrolases"/>
    <property type="match status" value="1"/>
</dbReference>
<name>A0A1H2B677_9BRAD</name>
<dbReference type="AlphaFoldDB" id="A0A1H2B677"/>
<dbReference type="Pfam" id="PF04909">
    <property type="entry name" value="Amidohydro_2"/>
    <property type="match status" value="1"/>
</dbReference>
<dbReference type="Proteomes" id="UP000243904">
    <property type="component" value="Chromosome I"/>
</dbReference>
<dbReference type="GO" id="GO:0016787">
    <property type="term" value="F:hydrolase activity"/>
    <property type="evidence" value="ECO:0007669"/>
    <property type="project" value="UniProtKB-KW"/>
</dbReference>
<sequence>MTQDLLERATARPASTRAYIVDCDVHITARSAADLYPWLPARWREHVEAIGPHVRGGLYNQEPHPRMMARGMRADAYPEEGGPPGCSLAMLQNQHLDPNGIEFGMLIALGRGIFEERNQHFAEALSTAINDWQVERWVDQDRRLVAAIIVPQEDAEFAAAEIERRASDKRFRQILLSPKAQEPLGRKRYWPIYAAAERVGLPVAFHPAAMGGGHPSAGAGWPTYYLEEHNTFGTIMQGVLTSMIFEGVFERFPKLKVVSVEGGFTWAPNLSWRMDKHWSRLRAEVPHVPRPPSEYLRRSVWFTTQPMEETRKQAHLRDVIDWLGWDRLMFSSDYPHWDFDDPRYAFKIQLSDEERRKVFSSNARELYGLP</sequence>
<dbReference type="GO" id="GO:0005737">
    <property type="term" value="C:cytoplasm"/>
    <property type="evidence" value="ECO:0007669"/>
    <property type="project" value="TreeGrafter"/>
</dbReference>
<dbReference type="GO" id="GO:0019748">
    <property type="term" value="P:secondary metabolic process"/>
    <property type="evidence" value="ECO:0007669"/>
    <property type="project" value="TreeGrafter"/>
</dbReference>
<feature type="domain" description="Amidohydrolase-related" evidence="2">
    <location>
        <begin position="21"/>
        <end position="369"/>
    </location>
</feature>
<reference evidence="4" key="1">
    <citation type="submission" date="2016-10" db="EMBL/GenBank/DDBJ databases">
        <authorList>
            <person name="Varghese N."/>
            <person name="Submissions S."/>
        </authorList>
    </citation>
    <scope>NUCLEOTIDE SEQUENCE [LARGE SCALE GENOMIC DNA]</scope>
    <source>
        <strain evidence="4">GAS369</strain>
    </source>
</reference>
<accession>A0A1H2B677</accession>
<dbReference type="EMBL" id="LT629750">
    <property type="protein sequence ID" value="SDT53698.1"/>
    <property type="molecule type" value="Genomic_DNA"/>
</dbReference>
<keyword evidence="4" id="KW-1185">Reference proteome</keyword>
<evidence type="ECO:0000313" key="4">
    <source>
        <dbReference type="Proteomes" id="UP000243904"/>
    </source>
</evidence>
<protein>
    <submittedName>
        <fullName evidence="3">Predicted metal-dependent hydrolase, TIM-barrel fold</fullName>
    </submittedName>
</protein>
<dbReference type="GO" id="GO:0016831">
    <property type="term" value="F:carboxy-lyase activity"/>
    <property type="evidence" value="ECO:0007669"/>
    <property type="project" value="InterPro"/>
</dbReference>
<dbReference type="InterPro" id="IPR032466">
    <property type="entry name" value="Metal_Hydrolase"/>
</dbReference>
<keyword evidence="3" id="KW-0378">Hydrolase</keyword>
<organism evidence="3 4">
    <name type="scientific">Bradyrhizobium canariense</name>
    <dbReference type="NCBI Taxonomy" id="255045"/>
    <lineage>
        <taxon>Bacteria</taxon>
        <taxon>Pseudomonadati</taxon>
        <taxon>Pseudomonadota</taxon>
        <taxon>Alphaproteobacteria</taxon>
        <taxon>Hyphomicrobiales</taxon>
        <taxon>Nitrobacteraceae</taxon>
        <taxon>Bradyrhizobium</taxon>
    </lineage>
</organism>
<dbReference type="Gene3D" id="3.20.20.140">
    <property type="entry name" value="Metal-dependent hydrolases"/>
    <property type="match status" value="1"/>
</dbReference>
<dbReference type="PANTHER" id="PTHR21240:SF28">
    <property type="entry name" value="ISO-OROTATE DECARBOXYLASE (EUROFUNG)"/>
    <property type="match status" value="1"/>
</dbReference>
<dbReference type="RefSeq" id="WP_100386437.1">
    <property type="nucleotide sequence ID" value="NZ_LT629750.1"/>
</dbReference>
<dbReference type="PANTHER" id="PTHR21240">
    <property type="entry name" value="2-AMINO-3-CARBOXYLMUCONATE-6-SEMIALDEHYDE DECARBOXYLASE"/>
    <property type="match status" value="1"/>
</dbReference>
<keyword evidence="1" id="KW-0456">Lyase</keyword>
<evidence type="ECO:0000259" key="2">
    <source>
        <dbReference type="Pfam" id="PF04909"/>
    </source>
</evidence>